<evidence type="ECO:0000256" key="8">
    <source>
        <dbReference type="SAM" id="MobiDB-lite"/>
    </source>
</evidence>
<feature type="transmembrane region" description="Helical" evidence="9">
    <location>
        <begin position="109"/>
        <end position="128"/>
    </location>
</feature>
<evidence type="ECO:0000256" key="4">
    <source>
        <dbReference type="ARBA" id="ARBA00022679"/>
    </source>
</evidence>
<feature type="transmembrane region" description="Helical" evidence="9">
    <location>
        <begin position="148"/>
        <end position="173"/>
    </location>
</feature>
<feature type="transmembrane region" description="Helical" evidence="9">
    <location>
        <begin position="290"/>
        <end position="314"/>
    </location>
</feature>
<evidence type="ECO:0000259" key="10">
    <source>
        <dbReference type="Pfam" id="PF13231"/>
    </source>
</evidence>
<reference evidence="11 12" key="1">
    <citation type="submission" date="2019-03" db="EMBL/GenBank/DDBJ databases">
        <title>Deep-cultivation of Planctomycetes and their phenomic and genomic characterization uncovers novel biology.</title>
        <authorList>
            <person name="Wiegand S."/>
            <person name="Jogler M."/>
            <person name="Boedeker C."/>
            <person name="Pinto D."/>
            <person name="Vollmers J."/>
            <person name="Rivas-Marin E."/>
            <person name="Kohn T."/>
            <person name="Peeters S.H."/>
            <person name="Heuer A."/>
            <person name="Rast P."/>
            <person name="Oberbeckmann S."/>
            <person name="Bunk B."/>
            <person name="Jeske O."/>
            <person name="Meyerdierks A."/>
            <person name="Storesund J.E."/>
            <person name="Kallscheuer N."/>
            <person name="Luecker S."/>
            <person name="Lage O.M."/>
            <person name="Pohl T."/>
            <person name="Merkel B.J."/>
            <person name="Hornburger P."/>
            <person name="Mueller R.-W."/>
            <person name="Bruemmer F."/>
            <person name="Labrenz M."/>
            <person name="Spormann A.M."/>
            <person name="Op den Camp H."/>
            <person name="Overmann J."/>
            <person name="Amann R."/>
            <person name="Jetten M.S.M."/>
            <person name="Mascher T."/>
            <person name="Medema M.H."/>
            <person name="Devos D.P."/>
            <person name="Kaster A.-K."/>
            <person name="Ovreas L."/>
            <person name="Rohde M."/>
            <person name="Galperin M.Y."/>
            <person name="Jogler C."/>
        </authorList>
    </citation>
    <scope>NUCLEOTIDE SEQUENCE [LARGE SCALE GENOMIC DNA]</scope>
    <source>
        <strain evidence="11 12">V144</strain>
    </source>
</reference>
<evidence type="ECO:0000256" key="1">
    <source>
        <dbReference type="ARBA" id="ARBA00004651"/>
    </source>
</evidence>
<feature type="transmembrane region" description="Helical" evidence="9">
    <location>
        <begin position="227"/>
        <end position="247"/>
    </location>
</feature>
<comment type="subcellular location">
    <subcellularLocation>
        <location evidence="1">Cell membrane</location>
        <topology evidence="1">Multi-pass membrane protein</topology>
    </subcellularLocation>
</comment>
<dbReference type="InterPro" id="IPR038731">
    <property type="entry name" value="RgtA/B/C-like"/>
</dbReference>
<dbReference type="Proteomes" id="UP000318704">
    <property type="component" value="Chromosome"/>
</dbReference>
<dbReference type="AlphaFoldDB" id="A0A517VX95"/>
<feature type="transmembrane region" description="Helical" evidence="9">
    <location>
        <begin position="34"/>
        <end position="52"/>
    </location>
</feature>
<keyword evidence="7 9" id="KW-0472">Membrane</keyword>
<dbReference type="GO" id="GO:0005886">
    <property type="term" value="C:plasma membrane"/>
    <property type="evidence" value="ECO:0007669"/>
    <property type="project" value="UniProtKB-SubCell"/>
</dbReference>
<evidence type="ECO:0000313" key="11">
    <source>
        <dbReference type="EMBL" id="QDT97622.1"/>
    </source>
</evidence>
<evidence type="ECO:0000256" key="3">
    <source>
        <dbReference type="ARBA" id="ARBA00022676"/>
    </source>
</evidence>
<keyword evidence="2" id="KW-1003">Cell membrane</keyword>
<dbReference type="Pfam" id="PF13231">
    <property type="entry name" value="PMT_2"/>
    <property type="match status" value="1"/>
</dbReference>
<evidence type="ECO:0000256" key="9">
    <source>
        <dbReference type="SAM" id="Phobius"/>
    </source>
</evidence>
<dbReference type="KEGG" id="gaw:V144x_31010"/>
<keyword evidence="5 9" id="KW-0812">Transmembrane</keyword>
<evidence type="ECO:0000256" key="5">
    <source>
        <dbReference type="ARBA" id="ARBA00022692"/>
    </source>
</evidence>
<feature type="transmembrane region" description="Helical" evidence="9">
    <location>
        <begin position="180"/>
        <end position="198"/>
    </location>
</feature>
<protein>
    <recommendedName>
        <fullName evidence="10">Glycosyltransferase RgtA/B/C/D-like domain-containing protein</fullName>
    </recommendedName>
</protein>
<keyword evidence="3" id="KW-0328">Glycosyltransferase</keyword>
<evidence type="ECO:0000256" key="7">
    <source>
        <dbReference type="ARBA" id="ARBA00023136"/>
    </source>
</evidence>
<proteinExistence type="predicted"/>
<feature type="domain" description="Glycosyltransferase RgtA/B/C/D-like" evidence="10">
    <location>
        <begin position="88"/>
        <end position="244"/>
    </location>
</feature>
<organism evidence="11 12">
    <name type="scientific">Gimesia aquarii</name>
    <dbReference type="NCBI Taxonomy" id="2527964"/>
    <lineage>
        <taxon>Bacteria</taxon>
        <taxon>Pseudomonadati</taxon>
        <taxon>Planctomycetota</taxon>
        <taxon>Planctomycetia</taxon>
        <taxon>Planctomycetales</taxon>
        <taxon>Planctomycetaceae</taxon>
        <taxon>Gimesia</taxon>
    </lineage>
</organism>
<dbReference type="EMBL" id="CP037920">
    <property type="protein sequence ID" value="QDT97622.1"/>
    <property type="molecule type" value="Genomic_DNA"/>
</dbReference>
<gene>
    <name evidence="11" type="ORF">V144x_31010</name>
</gene>
<dbReference type="InterPro" id="IPR050297">
    <property type="entry name" value="LipidA_mod_glycosyltrf_83"/>
</dbReference>
<feature type="transmembrane region" description="Helical" evidence="9">
    <location>
        <begin position="359"/>
        <end position="377"/>
    </location>
</feature>
<dbReference type="GO" id="GO:0016763">
    <property type="term" value="F:pentosyltransferase activity"/>
    <property type="evidence" value="ECO:0007669"/>
    <property type="project" value="TreeGrafter"/>
</dbReference>
<keyword evidence="4" id="KW-0808">Transferase</keyword>
<dbReference type="GO" id="GO:0009103">
    <property type="term" value="P:lipopolysaccharide biosynthetic process"/>
    <property type="evidence" value="ECO:0007669"/>
    <property type="project" value="UniProtKB-ARBA"/>
</dbReference>
<evidence type="ECO:0000256" key="6">
    <source>
        <dbReference type="ARBA" id="ARBA00022989"/>
    </source>
</evidence>
<feature type="transmembrane region" description="Helical" evidence="9">
    <location>
        <begin position="382"/>
        <end position="401"/>
    </location>
</feature>
<evidence type="ECO:0000256" key="2">
    <source>
        <dbReference type="ARBA" id="ARBA00022475"/>
    </source>
</evidence>
<accession>A0A517VX95</accession>
<feature type="region of interest" description="Disordered" evidence="8">
    <location>
        <begin position="1"/>
        <end position="24"/>
    </location>
</feature>
<dbReference type="PANTHER" id="PTHR33908">
    <property type="entry name" value="MANNOSYLTRANSFERASE YKCB-RELATED"/>
    <property type="match status" value="1"/>
</dbReference>
<dbReference type="PANTHER" id="PTHR33908:SF11">
    <property type="entry name" value="MEMBRANE PROTEIN"/>
    <property type="match status" value="1"/>
</dbReference>
<keyword evidence="6 9" id="KW-1133">Transmembrane helix</keyword>
<name>A0A517VX95_9PLAN</name>
<sequence>MKDDKLAESTARDDENQTSKCSKADSTRGVESSYKVWLIVAGIILIGLAFRAKLLDAFFLDFDESMHFQVARQPTLSDAWRASREHTHPPLAFLVYHYWMKLGDSERMLRLPALLFSISTLVLGFVWLKELLGPRPALVGLAFLTFSMPMVHLGALMRGYTLLLTFIFAALYLQERFLRTHSTIALAGSGCCLAFAMLTHYSTAWLMLVLGLLVTFRVISGTLPRRAVVSWIILQFVLLGLCVAMYFGHIKQFINSNAKTDLWDFWLYDSSYDPVTTHPVYLALMRTLEYIKYLSGALWMLIAGLVLFGSLVMLRKGFQDTGSKWIALERSMMVLLPLVVAMLLFHFRIYPVGHTRHSMWLIPFVVLGLAAATLPLVRRPGFGRVAVFTLVISLWIYSYAYPNVWKLQTTQTPIMARKTVALLKKTVPEGATILTDGSTRNVLEYYLVGDFVTHGKPLGGGYTEYQMAGYRVISIPKFHFFMYDIRADWTNYFKAFGENATKPIWVTYLGFEVPDNDPALIFKRFPPGRLIKKISHLDNQILHVQFRDPGKKITVNSNKKETP</sequence>
<evidence type="ECO:0000313" key="12">
    <source>
        <dbReference type="Proteomes" id="UP000318704"/>
    </source>
</evidence>
<dbReference type="RefSeq" id="WP_144985949.1">
    <property type="nucleotide sequence ID" value="NZ_CP037920.1"/>
</dbReference>
<feature type="transmembrane region" description="Helical" evidence="9">
    <location>
        <begin position="334"/>
        <end position="353"/>
    </location>
</feature>